<feature type="region of interest" description="Disordered" evidence="1">
    <location>
        <begin position="214"/>
        <end position="278"/>
    </location>
</feature>
<feature type="compositionally biased region" description="Polar residues" evidence="1">
    <location>
        <begin position="263"/>
        <end position="278"/>
    </location>
</feature>
<protein>
    <submittedName>
        <fullName evidence="2">Uncharacterized protein</fullName>
    </submittedName>
</protein>
<name>A0A5M3MXL2_CONPW</name>
<dbReference type="AlphaFoldDB" id="A0A5M3MXL2"/>
<accession>A0A5M3MXL2</accession>
<feature type="region of interest" description="Disordered" evidence="1">
    <location>
        <begin position="350"/>
        <end position="371"/>
    </location>
</feature>
<sequence>MSREGSIVPNWPAAEGGCFVTRITDISLPGEVNQKSEVVLGEPYFLNERQRTFRTDGYHAQEIINLLCFRLTVAVRTYWDKRAGQGIRFMSKWSNEVLWLAKVLVTFDNFGIAIEPPPILKYALGPGVDPTAARMDAQEWDECRLWSSNVGLWPAMVNMPNHWWNNLAGPDNSPDITASLPPSPPSPTPSVQDQFRGHFQFQASTLRWEIPPAHSSHQSEYDGPRENHQAFPRPTNHPPVRRPMVNAEAGPSRLVGNAEAGPSRNQRQYGGSRTRSSPYWSRDLLDLEAEEDPDIIDVSPNPYRHQQVIDLTLDRQSDVEAVPDDQVHKYLHTDYSVTYKLKVFRPRRNPRRAVAQRTRPAPIVLDPPADPTWEVGSAATTPSDSDFDEEFDRLEGGALVELFDLIIEEMEETVENAASAIQRAEWFQRG</sequence>
<reference evidence="3" key="1">
    <citation type="journal article" date="2012" name="Science">
        <title>The Paleozoic origin of enzymatic lignin decomposition reconstructed from 31 fungal genomes.</title>
        <authorList>
            <person name="Floudas D."/>
            <person name="Binder M."/>
            <person name="Riley R."/>
            <person name="Barry K."/>
            <person name="Blanchette R.A."/>
            <person name="Henrissat B."/>
            <person name="Martinez A.T."/>
            <person name="Otillar R."/>
            <person name="Spatafora J.W."/>
            <person name="Yadav J.S."/>
            <person name="Aerts A."/>
            <person name="Benoit I."/>
            <person name="Boyd A."/>
            <person name="Carlson A."/>
            <person name="Copeland A."/>
            <person name="Coutinho P.M."/>
            <person name="de Vries R.P."/>
            <person name="Ferreira P."/>
            <person name="Findley K."/>
            <person name="Foster B."/>
            <person name="Gaskell J."/>
            <person name="Glotzer D."/>
            <person name="Gorecki P."/>
            <person name="Heitman J."/>
            <person name="Hesse C."/>
            <person name="Hori C."/>
            <person name="Igarashi K."/>
            <person name="Jurgens J.A."/>
            <person name="Kallen N."/>
            <person name="Kersten P."/>
            <person name="Kohler A."/>
            <person name="Kuees U."/>
            <person name="Kumar T.K.A."/>
            <person name="Kuo A."/>
            <person name="LaButti K."/>
            <person name="Larrondo L.F."/>
            <person name="Lindquist E."/>
            <person name="Ling A."/>
            <person name="Lombard V."/>
            <person name="Lucas S."/>
            <person name="Lundell T."/>
            <person name="Martin R."/>
            <person name="McLaughlin D.J."/>
            <person name="Morgenstern I."/>
            <person name="Morin E."/>
            <person name="Murat C."/>
            <person name="Nagy L.G."/>
            <person name="Nolan M."/>
            <person name="Ohm R.A."/>
            <person name="Patyshakuliyeva A."/>
            <person name="Rokas A."/>
            <person name="Ruiz-Duenas F.J."/>
            <person name="Sabat G."/>
            <person name="Salamov A."/>
            <person name="Samejima M."/>
            <person name="Schmutz J."/>
            <person name="Slot J.C."/>
            <person name="St John F."/>
            <person name="Stenlid J."/>
            <person name="Sun H."/>
            <person name="Sun S."/>
            <person name="Syed K."/>
            <person name="Tsang A."/>
            <person name="Wiebenga A."/>
            <person name="Young D."/>
            <person name="Pisabarro A."/>
            <person name="Eastwood D.C."/>
            <person name="Martin F."/>
            <person name="Cullen D."/>
            <person name="Grigoriev I.V."/>
            <person name="Hibbett D.S."/>
        </authorList>
    </citation>
    <scope>NUCLEOTIDE SEQUENCE [LARGE SCALE GENOMIC DNA]</scope>
    <source>
        <strain evidence="3">RWD-64-598 SS2</strain>
    </source>
</reference>
<proteinExistence type="predicted"/>
<keyword evidence="3" id="KW-1185">Reference proteome</keyword>
<organism evidence="2 3">
    <name type="scientific">Coniophora puteana (strain RWD-64-598)</name>
    <name type="common">Brown rot fungus</name>
    <dbReference type="NCBI Taxonomy" id="741705"/>
    <lineage>
        <taxon>Eukaryota</taxon>
        <taxon>Fungi</taxon>
        <taxon>Dikarya</taxon>
        <taxon>Basidiomycota</taxon>
        <taxon>Agaricomycotina</taxon>
        <taxon>Agaricomycetes</taxon>
        <taxon>Agaricomycetidae</taxon>
        <taxon>Boletales</taxon>
        <taxon>Coniophorineae</taxon>
        <taxon>Coniophoraceae</taxon>
        <taxon>Coniophora</taxon>
    </lineage>
</organism>
<dbReference type="GeneID" id="19208863"/>
<comment type="caution">
    <text evidence="2">The sequence shown here is derived from an EMBL/GenBank/DDBJ whole genome shotgun (WGS) entry which is preliminary data.</text>
</comment>
<dbReference type="RefSeq" id="XP_007765399.1">
    <property type="nucleotide sequence ID" value="XM_007767209.1"/>
</dbReference>
<gene>
    <name evidence="2" type="ORF">CONPUDRAFT_70765</name>
</gene>
<feature type="region of interest" description="Disordered" evidence="1">
    <location>
        <begin position="173"/>
        <end position="193"/>
    </location>
</feature>
<feature type="compositionally biased region" description="Basic and acidic residues" evidence="1">
    <location>
        <begin position="217"/>
        <end position="228"/>
    </location>
</feature>
<evidence type="ECO:0000313" key="2">
    <source>
        <dbReference type="EMBL" id="EIW83830.1"/>
    </source>
</evidence>
<dbReference type="EMBL" id="JH711575">
    <property type="protein sequence ID" value="EIW83830.1"/>
    <property type="molecule type" value="Genomic_DNA"/>
</dbReference>
<dbReference type="Proteomes" id="UP000053558">
    <property type="component" value="Unassembled WGS sequence"/>
</dbReference>
<dbReference type="KEGG" id="cput:CONPUDRAFT_70765"/>
<evidence type="ECO:0000256" key="1">
    <source>
        <dbReference type="SAM" id="MobiDB-lite"/>
    </source>
</evidence>
<evidence type="ECO:0000313" key="3">
    <source>
        <dbReference type="Proteomes" id="UP000053558"/>
    </source>
</evidence>